<dbReference type="Gene3D" id="3.30.460.10">
    <property type="entry name" value="Beta Polymerase, domain 2"/>
    <property type="match status" value="1"/>
</dbReference>
<name>A0A2D3NCA5_PREIN</name>
<evidence type="ECO:0000313" key="3">
    <source>
        <dbReference type="Proteomes" id="UP000229323"/>
    </source>
</evidence>
<evidence type="ECO:0000313" key="2">
    <source>
        <dbReference type="EMBL" id="ATV53058.1"/>
    </source>
</evidence>
<dbReference type="AlphaFoldDB" id="A0A2D3NCA5"/>
<dbReference type="Proteomes" id="UP000229323">
    <property type="component" value="Chromosome"/>
</dbReference>
<dbReference type="PANTHER" id="PTHR33933:SF1">
    <property type="entry name" value="PROTEIN ADENYLYLTRANSFERASE MNTA-RELATED"/>
    <property type="match status" value="1"/>
</dbReference>
<dbReference type="RefSeq" id="WP_100023327.1">
    <property type="nucleotide sequence ID" value="NZ_CP024696.1"/>
</dbReference>
<dbReference type="InterPro" id="IPR041633">
    <property type="entry name" value="Polbeta"/>
</dbReference>
<protein>
    <recommendedName>
        <fullName evidence="1">Polymerase beta nucleotidyltransferase domain-containing protein</fullName>
    </recommendedName>
</protein>
<dbReference type="PANTHER" id="PTHR33933">
    <property type="entry name" value="NUCLEOTIDYLTRANSFERASE"/>
    <property type="match status" value="1"/>
</dbReference>
<feature type="domain" description="Polymerase beta nucleotidyltransferase" evidence="1">
    <location>
        <begin position="12"/>
        <end position="101"/>
    </location>
</feature>
<dbReference type="CDD" id="cd05403">
    <property type="entry name" value="NT_KNTase_like"/>
    <property type="match status" value="1"/>
</dbReference>
<gene>
    <name evidence="2" type="ORF">CTM50_08475</name>
</gene>
<dbReference type="InterPro" id="IPR043519">
    <property type="entry name" value="NT_sf"/>
</dbReference>
<evidence type="ECO:0000259" key="1">
    <source>
        <dbReference type="Pfam" id="PF18765"/>
    </source>
</evidence>
<organism evidence="2 3">
    <name type="scientific">Prevotella intermedia</name>
    <dbReference type="NCBI Taxonomy" id="28131"/>
    <lineage>
        <taxon>Bacteria</taxon>
        <taxon>Pseudomonadati</taxon>
        <taxon>Bacteroidota</taxon>
        <taxon>Bacteroidia</taxon>
        <taxon>Bacteroidales</taxon>
        <taxon>Prevotellaceae</taxon>
        <taxon>Prevotella</taxon>
    </lineage>
</organism>
<dbReference type="EMBL" id="CP024696">
    <property type="protein sequence ID" value="ATV53058.1"/>
    <property type="molecule type" value="Genomic_DNA"/>
</dbReference>
<proteinExistence type="predicted"/>
<reference evidence="2 3" key="1">
    <citation type="submission" date="2017-11" db="EMBL/GenBank/DDBJ databases">
        <title>Genome sequencing of Prevotella intermedia KCOM 2033.</title>
        <authorList>
            <person name="Kook J.-K."/>
            <person name="Park S.-N."/>
            <person name="Lim Y.K."/>
        </authorList>
    </citation>
    <scope>NUCLEOTIDE SEQUENCE [LARGE SCALE GENOMIC DNA]</scope>
    <source>
        <strain evidence="2 3">KCOM 2033</strain>
    </source>
</reference>
<accession>A0A2D3NCA5</accession>
<dbReference type="Pfam" id="PF18765">
    <property type="entry name" value="Polbeta"/>
    <property type="match status" value="1"/>
</dbReference>
<dbReference type="SUPFAM" id="SSF81301">
    <property type="entry name" value="Nucleotidyltransferase"/>
    <property type="match status" value="1"/>
</dbReference>
<sequence length="101" mass="11901">MAEFGIEDEYMEELLDILRQLPEIEQAVVYGSRARGDYHRTSDIDLLLYGEKLTDEVVSTLRTKLYYSRIPYLFDLNIFDNLTNPTFINNVKRDGKVLYSR</sequence>
<dbReference type="InterPro" id="IPR052548">
    <property type="entry name" value="Type_VII_TA_antitoxin"/>
</dbReference>